<accession>A0A9E2W8B1</accession>
<dbReference type="PROSITE" id="PS51186">
    <property type="entry name" value="GNAT"/>
    <property type="match status" value="1"/>
</dbReference>
<evidence type="ECO:0000313" key="2">
    <source>
        <dbReference type="EMBL" id="MBV4357887.1"/>
    </source>
</evidence>
<dbReference type="GO" id="GO:0016747">
    <property type="term" value="F:acyltransferase activity, transferring groups other than amino-acyl groups"/>
    <property type="evidence" value="ECO:0007669"/>
    <property type="project" value="InterPro"/>
</dbReference>
<dbReference type="EC" id="2.3.1.-" evidence="2"/>
<dbReference type="RefSeq" id="WP_217791540.1">
    <property type="nucleotide sequence ID" value="NZ_JAHSPG010000008.1"/>
</dbReference>
<dbReference type="CDD" id="cd04301">
    <property type="entry name" value="NAT_SF"/>
    <property type="match status" value="1"/>
</dbReference>
<sequence length="193" mass="22392">MKPASASDKEHFVNILSNAFESNRSVNEVVLQDARRLDRIRVLMDYSFEIAFEKNGAWRSDDGDAVLLGYYPIADKTTLKDFWQMGKLAFKAVGISRVHHIRKREKYIHKHHPKTPHFYLWFLGVDPSCQGQGKGGLLLNDLQAHCGQEGLPIILETSTPANLPFYQKHGFTIYHEWLVREDYTVWFLKWSNL</sequence>
<dbReference type="AlphaFoldDB" id="A0A9E2W8B1"/>
<comment type="caution">
    <text evidence="2">The sequence shown here is derived from an EMBL/GenBank/DDBJ whole genome shotgun (WGS) entry which is preliminary data.</text>
</comment>
<keyword evidence="2" id="KW-0012">Acyltransferase</keyword>
<evidence type="ECO:0000259" key="1">
    <source>
        <dbReference type="PROSITE" id="PS51186"/>
    </source>
</evidence>
<organism evidence="2 3">
    <name type="scientific">Pinibacter aurantiacus</name>
    <dbReference type="NCBI Taxonomy" id="2851599"/>
    <lineage>
        <taxon>Bacteria</taxon>
        <taxon>Pseudomonadati</taxon>
        <taxon>Bacteroidota</taxon>
        <taxon>Chitinophagia</taxon>
        <taxon>Chitinophagales</taxon>
        <taxon>Chitinophagaceae</taxon>
        <taxon>Pinibacter</taxon>
    </lineage>
</organism>
<dbReference type="InterPro" id="IPR000182">
    <property type="entry name" value="GNAT_dom"/>
</dbReference>
<gene>
    <name evidence="2" type="ORF">KTO63_12055</name>
</gene>
<reference evidence="2" key="1">
    <citation type="submission" date="2021-06" db="EMBL/GenBank/DDBJ databases">
        <authorList>
            <person name="Huq M.A."/>
        </authorList>
    </citation>
    <scope>NUCLEOTIDE SEQUENCE</scope>
    <source>
        <strain evidence="2">MAH-26</strain>
    </source>
</reference>
<dbReference type="PANTHER" id="PTHR42791:SF1">
    <property type="entry name" value="N-ACETYLTRANSFERASE DOMAIN-CONTAINING PROTEIN"/>
    <property type="match status" value="1"/>
</dbReference>
<dbReference type="Pfam" id="PF13508">
    <property type="entry name" value="Acetyltransf_7"/>
    <property type="match status" value="1"/>
</dbReference>
<dbReference type="EMBL" id="JAHSPG010000008">
    <property type="protein sequence ID" value="MBV4357887.1"/>
    <property type="molecule type" value="Genomic_DNA"/>
</dbReference>
<protein>
    <submittedName>
        <fullName evidence="2">GNAT family N-acetyltransferase</fullName>
        <ecNumber evidence="2">2.3.1.-</ecNumber>
    </submittedName>
</protein>
<dbReference type="Proteomes" id="UP000812270">
    <property type="component" value="Unassembled WGS sequence"/>
</dbReference>
<dbReference type="PANTHER" id="PTHR42791">
    <property type="entry name" value="GNAT FAMILY ACETYLTRANSFERASE"/>
    <property type="match status" value="1"/>
</dbReference>
<dbReference type="InterPro" id="IPR052523">
    <property type="entry name" value="Trichothecene_AcTrans"/>
</dbReference>
<proteinExistence type="predicted"/>
<keyword evidence="3" id="KW-1185">Reference proteome</keyword>
<name>A0A9E2W8B1_9BACT</name>
<keyword evidence="2" id="KW-0808">Transferase</keyword>
<feature type="domain" description="N-acetyltransferase" evidence="1">
    <location>
        <begin position="38"/>
        <end position="193"/>
    </location>
</feature>
<evidence type="ECO:0000313" key="3">
    <source>
        <dbReference type="Proteomes" id="UP000812270"/>
    </source>
</evidence>